<dbReference type="Proteomes" id="UP000254569">
    <property type="component" value="Unassembled WGS sequence"/>
</dbReference>
<evidence type="ECO:0000256" key="1">
    <source>
        <dbReference type="SAM" id="MobiDB-lite"/>
    </source>
</evidence>
<gene>
    <name evidence="2" type="ORF">NCTC13296_04411</name>
</gene>
<feature type="region of interest" description="Disordered" evidence="1">
    <location>
        <begin position="1"/>
        <end position="37"/>
    </location>
</feature>
<evidence type="ECO:0000313" key="2">
    <source>
        <dbReference type="EMBL" id="SUF09213.1"/>
    </source>
</evidence>
<dbReference type="AlphaFoldDB" id="A0A379PMU1"/>
<dbReference type="EMBL" id="UGVI01000002">
    <property type="protein sequence ID" value="SUF09213.1"/>
    <property type="molecule type" value="Genomic_DNA"/>
</dbReference>
<keyword evidence="3" id="KW-1185">Reference proteome</keyword>
<organism evidence="2 3">
    <name type="scientific">Rhodococcus gordoniae</name>
    <dbReference type="NCBI Taxonomy" id="223392"/>
    <lineage>
        <taxon>Bacteria</taxon>
        <taxon>Bacillati</taxon>
        <taxon>Actinomycetota</taxon>
        <taxon>Actinomycetes</taxon>
        <taxon>Mycobacteriales</taxon>
        <taxon>Nocardiaceae</taxon>
        <taxon>Rhodococcus</taxon>
    </lineage>
</organism>
<evidence type="ECO:0000313" key="3">
    <source>
        <dbReference type="Proteomes" id="UP000254569"/>
    </source>
</evidence>
<feature type="compositionally biased region" description="Polar residues" evidence="1">
    <location>
        <begin position="19"/>
        <end position="28"/>
    </location>
</feature>
<sequence>MRRAAYPMADTPTPIEEGTTMTSPNDASGNDETELEDDYDLSLGDPIIEDGEPTTWEEFARDAGVGRYPDGPPPAVGGQVIFGGDSIVVLEGDDEPPR</sequence>
<name>A0A379PMU1_9NOCA</name>
<accession>A0A379PMU1</accession>
<protein>
    <submittedName>
        <fullName evidence="2">Uncharacterized protein</fullName>
    </submittedName>
</protein>
<proteinExistence type="predicted"/>
<reference evidence="2 3" key="1">
    <citation type="submission" date="2018-06" db="EMBL/GenBank/DDBJ databases">
        <authorList>
            <consortium name="Pathogen Informatics"/>
            <person name="Doyle S."/>
        </authorList>
    </citation>
    <scope>NUCLEOTIDE SEQUENCE [LARGE SCALE GENOMIC DNA]</scope>
    <source>
        <strain evidence="2 3">NCTC13296</strain>
    </source>
</reference>